<evidence type="ECO:0000256" key="6">
    <source>
        <dbReference type="HAMAP-Rule" id="MF_01224"/>
    </source>
</evidence>
<keyword evidence="5 6" id="KW-0456">Lyase</keyword>
<dbReference type="InterPro" id="IPR008284">
    <property type="entry name" value="MoCF_biosynth_CS"/>
</dbReference>
<comment type="pathway">
    <text evidence="2 6">Cofactor biosynthesis; molybdopterin biosynthesis.</text>
</comment>
<comment type="caution">
    <text evidence="9">The sequence shown here is derived from an EMBL/GenBank/DDBJ whole genome shotgun (WGS) entry which is preliminary data.</text>
</comment>
<dbReference type="SUPFAM" id="SSF53218">
    <property type="entry name" value="Molybdenum cofactor biosynthesis proteins"/>
    <property type="match status" value="1"/>
</dbReference>
<feature type="active site" evidence="6">
    <location>
        <position position="132"/>
    </location>
</feature>
<dbReference type="InterPro" id="IPR001453">
    <property type="entry name" value="MoaB/Mog_dom"/>
</dbReference>
<dbReference type="EC" id="4.6.1.17" evidence="3 6"/>
<dbReference type="GO" id="GO:0006777">
    <property type="term" value="P:Mo-molybdopterin cofactor biosynthetic process"/>
    <property type="evidence" value="ECO:0007669"/>
    <property type="project" value="UniProtKB-UniRule"/>
</dbReference>
<feature type="domain" description="MoaB/Mog" evidence="8">
    <location>
        <begin position="188"/>
        <end position="329"/>
    </location>
</feature>
<evidence type="ECO:0000259" key="8">
    <source>
        <dbReference type="SMART" id="SM00852"/>
    </source>
</evidence>
<sequence length="339" mass="34867">MAADDVTPRLTHLDAAGAAHMVDVSEKAVTRREARARGVFRTTPEVIALIGSGGHRKGDVLAVARIAAIMGAKRTAELIPLCHPLPLDSVDVEFAPGTDAVTVTATAVTTGKTGVEMEALTAVTVAGLTLHDMVKAVDPAATMTDVALQRKTGGRSGDWTRDGEPHDSAEPAAPAAGIVDIHPGRRARIIVSSTRIAAGERTDATGPILREWLSQHGFDVAEPVIVADADITAAVTAALADRPSLLITTGGTGPTSDDHTPEATAPHLTTTLPGIAEALRETGRSSTPYSSLSRGLAGFAGRTLVVNLPGSRGGVRDGIKVLDPLIVHLFHLAGGGGHD</sequence>
<dbReference type="PIRSF" id="PIRSF036594">
    <property type="entry name" value="MoaC_MogA"/>
    <property type="match status" value="1"/>
</dbReference>
<dbReference type="NCBIfam" id="TIGR00581">
    <property type="entry name" value="moaC"/>
    <property type="match status" value="1"/>
</dbReference>
<dbReference type="Gene3D" id="3.40.980.10">
    <property type="entry name" value="MoaB/Mog-like domain"/>
    <property type="match status" value="1"/>
</dbReference>
<dbReference type="Pfam" id="PF01967">
    <property type="entry name" value="MoaC"/>
    <property type="match status" value="1"/>
</dbReference>
<dbReference type="InterPro" id="IPR051920">
    <property type="entry name" value="MPT_Adenylyltrnsfr/MoaC-Rel"/>
</dbReference>
<dbReference type="NCBIfam" id="NF002947">
    <property type="entry name" value="PRK03604.1"/>
    <property type="match status" value="1"/>
</dbReference>
<dbReference type="InterPro" id="IPR036425">
    <property type="entry name" value="MoaB/Mog-like_dom_sf"/>
</dbReference>
<name>A0A7I9UXI8_9ACTN</name>
<dbReference type="PANTHER" id="PTHR43764">
    <property type="entry name" value="MOLYBDENUM COFACTOR BIOSYNTHESIS"/>
    <property type="match status" value="1"/>
</dbReference>
<dbReference type="PROSITE" id="PS01078">
    <property type="entry name" value="MOCF_BIOSYNTHESIS_1"/>
    <property type="match status" value="1"/>
</dbReference>
<dbReference type="Pfam" id="PF00994">
    <property type="entry name" value="MoCF_biosynth"/>
    <property type="match status" value="1"/>
</dbReference>
<dbReference type="EMBL" id="BJOU01000001">
    <property type="protein sequence ID" value="GED97521.1"/>
    <property type="molecule type" value="Genomic_DNA"/>
</dbReference>
<dbReference type="Gene3D" id="3.30.70.640">
    <property type="entry name" value="Molybdopterin cofactor biosynthesis C (MoaC) domain"/>
    <property type="match status" value="1"/>
</dbReference>
<evidence type="ECO:0000256" key="1">
    <source>
        <dbReference type="ARBA" id="ARBA00001637"/>
    </source>
</evidence>
<evidence type="ECO:0000256" key="7">
    <source>
        <dbReference type="SAM" id="MobiDB-lite"/>
    </source>
</evidence>
<dbReference type="HAMAP" id="MF_01224_B">
    <property type="entry name" value="MoaC_B"/>
    <property type="match status" value="1"/>
</dbReference>
<proteinExistence type="inferred from homology"/>
<dbReference type="NCBIfam" id="NF006870">
    <property type="entry name" value="PRK09364.1"/>
    <property type="match status" value="1"/>
</dbReference>
<evidence type="ECO:0000256" key="2">
    <source>
        <dbReference type="ARBA" id="ARBA00005046"/>
    </source>
</evidence>
<dbReference type="Proteomes" id="UP000444980">
    <property type="component" value="Unassembled WGS sequence"/>
</dbReference>
<evidence type="ECO:0000256" key="3">
    <source>
        <dbReference type="ARBA" id="ARBA00012575"/>
    </source>
</evidence>
<dbReference type="InterPro" id="IPR047594">
    <property type="entry name" value="MoaC_bact/euk"/>
</dbReference>
<dbReference type="SMART" id="SM00852">
    <property type="entry name" value="MoCF_biosynth"/>
    <property type="match status" value="1"/>
</dbReference>
<evidence type="ECO:0000313" key="9">
    <source>
        <dbReference type="EMBL" id="GED97521.1"/>
    </source>
</evidence>
<comment type="catalytic activity">
    <reaction evidence="1 6">
        <text>(8S)-3',8-cyclo-7,8-dihydroguanosine 5'-triphosphate = cyclic pyranopterin phosphate + diphosphate</text>
        <dbReference type="Rhea" id="RHEA:49580"/>
        <dbReference type="ChEBI" id="CHEBI:33019"/>
        <dbReference type="ChEBI" id="CHEBI:59648"/>
        <dbReference type="ChEBI" id="CHEBI:131766"/>
        <dbReference type="EC" id="4.6.1.17"/>
    </reaction>
</comment>
<dbReference type="RefSeq" id="WP_161926831.1">
    <property type="nucleotide sequence ID" value="NZ_BJOU01000001.1"/>
</dbReference>
<dbReference type="OrthoDB" id="9794429at2"/>
<comment type="function">
    <text evidence="6">Catalyzes the conversion of (8S)-3',8-cyclo-7,8-dihydroguanosine 5'-triphosphate to cyclic pyranopterin monophosphate (cPMP).</text>
</comment>
<dbReference type="SUPFAM" id="SSF55040">
    <property type="entry name" value="Molybdenum cofactor biosynthesis protein C, MoaC"/>
    <property type="match status" value="1"/>
</dbReference>
<protein>
    <recommendedName>
        <fullName evidence="3 6">Cyclic pyranopterin monophosphate synthase</fullName>
        <ecNumber evidence="3 6">4.6.1.17</ecNumber>
    </recommendedName>
    <alternativeName>
        <fullName evidence="6">Molybdenum cofactor biosynthesis protein C</fullName>
    </alternativeName>
</protein>
<feature type="compositionally biased region" description="Basic and acidic residues" evidence="7">
    <location>
        <begin position="158"/>
        <end position="169"/>
    </location>
</feature>
<evidence type="ECO:0000256" key="5">
    <source>
        <dbReference type="ARBA" id="ARBA00023239"/>
    </source>
</evidence>
<gene>
    <name evidence="9" type="primary">moaCB</name>
    <name evidence="6" type="synonym">moaC</name>
    <name evidence="9" type="ORF">nbrc107697_15600</name>
</gene>
<dbReference type="InterPro" id="IPR036522">
    <property type="entry name" value="MoaC_sf"/>
</dbReference>
<dbReference type="GO" id="GO:0061799">
    <property type="term" value="F:cyclic pyranopterin monophosphate synthase activity"/>
    <property type="evidence" value="ECO:0007669"/>
    <property type="project" value="UniProtKB-UniRule"/>
</dbReference>
<reference evidence="10" key="1">
    <citation type="submission" date="2019-06" db="EMBL/GenBank/DDBJ databases">
        <title>Gordonia isolated from sludge of a wastewater treatment plant.</title>
        <authorList>
            <person name="Tamura T."/>
            <person name="Aoyama K."/>
            <person name="Kang Y."/>
            <person name="Saito S."/>
            <person name="Akiyama N."/>
            <person name="Yazawa K."/>
            <person name="Gonoi T."/>
            <person name="Mikami Y."/>
        </authorList>
    </citation>
    <scope>NUCLEOTIDE SEQUENCE [LARGE SCALE GENOMIC DNA]</scope>
    <source>
        <strain evidence="10">NBRC 107697</strain>
    </source>
</reference>
<feature type="region of interest" description="Disordered" evidence="7">
    <location>
        <begin position="151"/>
        <end position="175"/>
    </location>
</feature>
<dbReference type="InterPro" id="IPR002820">
    <property type="entry name" value="Mopterin_CF_biosynth-C_dom"/>
</dbReference>
<accession>A0A7I9UXI8</accession>
<comment type="similarity">
    <text evidence="6">Belongs to the MoaC family.</text>
</comment>
<evidence type="ECO:0000313" key="10">
    <source>
        <dbReference type="Proteomes" id="UP000444980"/>
    </source>
</evidence>
<comment type="subunit">
    <text evidence="6">Homohexamer; trimer of dimers.</text>
</comment>
<dbReference type="NCBIfam" id="TIGR00177">
    <property type="entry name" value="molyb_syn"/>
    <property type="match status" value="1"/>
</dbReference>
<evidence type="ECO:0000256" key="4">
    <source>
        <dbReference type="ARBA" id="ARBA00023150"/>
    </source>
</evidence>
<dbReference type="UniPathway" id="UPA00344"/>
<keyword evidence="10" id="KW-1185">Reference proteome</keyword>
<keyword evidence="4 6" id="KW-0501">Molybdenum cofactor biosynthesis</keyword>
<organism evidence="9 10">
    <name type="scientific">Gordonia crocea</name>
    <dbReference type="NCBI Taxonomy" id="589162"/>
    <lineage>
        <taxon>Bacteria</taxon>
        <taxon>Bacillati</taxon>
        <taxon>Actinomycetota</taxon>
        <taxon>Actinomycetes</taxon>
        <taxon>Mycobacteriales</taxon>
        <taxon>Gordoniaceae</taxon>
        <taxon>Gordonia</taxon>
    </lineage>
</organism>
<dbReference type="AlphaFoldDB" id="A0A7I9UXI8"/>
<dbReference type="CDD" id="cd00886">
    <property type="entry name" value="MogA_MoaB"/>
    <property type="match status" value="1"/>
</dbReference>
<dbReference type="PANTHER" id="PTHR43764:SF1">
    <property type="entry name" value="MOLYBDOPTERIN MOLYBDOTRANSFERASE"/>
    <property type="match status" value="1"/>
</dbReference>
<feature type="binding site" evidence="6">
    <location>
        <begin position="81"/>
        <end position="83"/>
    </location>
    <ligand>
        <name>substrate</name>
    </ligand>
</feature>
<dbReference type="InterPro" id="IPR023045">
    <property type="entry name" value="MoaC"/>
</dbReference>
<dbReference type="CDD" id="cd01420">
    <property type="entry name" value="MoaC_PE"/>
    <property type="match status" value="1"/>
</dbReference>
<dbReference type="InterPro" id="IPR012247">
    <property type="entry name" value="MoaC_MogA"/>
</dbReference>
<feature type="binding site" evidence="6">
    <location>
        <begin position="117"/>
        <end position="118"/>
    </location>
    <ligand>
        <name>substrate</name>
    </ligand>
</feature>